<protein>
    <submittedName>
        <fullName evidence="3">Phospholipase C</fullName>
    </submittedName>
</protein>
<dbReference type="GO" id="GO:0042578">
    <property type="term" value="F:phosphoric ester hydrolase activity"/>
    <property type="evidence" value="ECO:0007669"/>
    <property type="project" value="UniProtKB-ARBA"/>
</dbReference>
<dbReference type="Proteomes" id="UP000029273">
    <property type="component" value="Unassembled WGS sequence"/>
</dbReference>
<dbReference type="Pfam" id="PF04185">
    <property type="entry name" value="Phosphoesterase"/>
    <property type="match status" value="1"/>
</dbReference>
<evidence type="ECO:0000256" key="2">
    <source>
        <dbReference type="SAM" id="SignalP"/>
    </source>
</evidence>
<proteinExistence type="predicted"/>
<keyword evidence="1" id="KW-0378">Hydrolase</keyword>
<dbReference type="InterPro" id="IPR017850">
    <property type="entry name" value="Alkaline_phosphatase_core_sf"/>
</dbReference>
<dbReference type="Gene3D" id="3.40.720.10">
    <property type="entry name" value="Alkaline Phosphatase, subunit A"/>
    <property type="match status" value="2"/>
</dbReference>
<dbReference type="EMBL" id="JQSG02000006">
    <property type="protein sequence ID" value="OBS08719.1"/>
    <property type="molecule type" value="Genomic_DNA"/>
</dbReference>
<dbReference type="STRING" id="160660.BJI67_04835"/>
<accession>A0A1A6C2E3</accession>
<dbReference type="PANTHER" id="PTHR31956:SF1">
    <property type="entry name" value="NON-SPECIFIC PHOSPHOLIPASE C1"/>
    <property type="match status" value="1"/>
</dbReference>
<gene>
    <name evidence="3" type="ORF">Thpro_022969</name>
</gene>
<reference evidence="3 4" key="1">
    <citation type="journal article" date="2014" name="Genome Announc.">
        <title>Draft Genome Sequence of the Iron-Oxidizing, Acidophilic, and Halotolerant 'Thiobacillus prosperus' Type Strain DSM 5130.</title>
        <authorList>
            <person name="Ossandon F.J."/>
            <person name="Cardenas J.P."/>
            <person name="Corbett M."/>
            <person name="Quatrini R."/>
            <person name="Holmes D.S."/>
            <person name="Watkin E."/>
        </authorList>
    </citation>
    <scope>NUCLEOTIDE SEQUENCE [LARGE SCALE GENOMIC DNA]</scope>
    <source>
        <strain evidence="3 4">DSM 5130</strain>
    </source>
</reference>
<comment type="caution">
    <text evidence="3">The sequence shown here is derived from an EMBL/GenBank/DDBJ whole genome shotgun (WGS) entry which is preliminary data.</text>
</comment>
<dbReference type="PANTHER" id="PTHR31956">
    <property type="entry name" value="NON-SPECIFIC PHOSPHOLIPASE C4-RELATED"/>
    <property type="match status" value="1"/>
</dbReference>
<feature type="chain" id="PRO_5008343202" evidence="2">
    <location>
        <begin position="22"/>
        <end position="539"/>
    </location>
</feature>
<feature type="signal peptide" evidence="2">
    <location>
        <begin position="1"/>
        <end position="21"/>
    </location>
</feature>
<evidence type="ECO:0000313" key="3">
    <source>
        <dbReference type="EMBL" id="OBS08719.1"/>
    </source>
</evidence>
<evidence type="ECO:0000256" key="1">
    <source>
        <dbReference type="ARBA" id="ARBA00022801"/>
    </source>
</evidence>
<dbReference type="InterPro" id="IPR007312">
    <property type="entry name" value="Phosphoesterase"/>
</dbReference>
<keyword evidence="4" id="KW-1185">Reference proteome</keyword>
<keyword evidence="2" id="KW-0732">Signal</keyword>
<name>A0A1A6C2E3_9GAMM</name>
<dbReference type="CDD" id="cd16013">
    <property type="entry name" value="AcpA"/>
    <property type="match status" value="1"/>
</dbReference>
<evidence type="ECO:0000313" key="4">
    <source>
        <dbReference type="Proteomes" id="UP000029273"/>
    </source>
</evidence>
<organism evidence="3 4">
    <name type="scientific">Acidihalobacter prosperus</name>
    <dbReference type="NCBI Taxonomy" id="160660"/>
    <lineage>
        <taxon>Bacteria</taxon>
        <taxon>Pseudomonadati</taxon>
        <taxon>Pseudomonadota</taxon>
        <taxon>Gammaproteobacteria</taxon>
        <taxon>Chromatiales</taxon>
        <taxon>Ectothiorhodospiraceae</taxon>
        <taxon>Acidihalobacter</taxon>
    </lineage>
</organism>
<dbReference type="AlphaFoldDB" id="A0A1A6C2E3"/>
<dbReference type="OrthoDB" id="9770871at2"/>
<dbReference type="RefSeq" id="WP_082954684.1">
    <property type="nucleotide sequence ID" value="NZ_JQSG02000006.1"/>
</dbReference>
<sequence>MRFAPTLVPTLLLAVVGTAHADTLTPIKHVVVIYQENVSFDHYFATYPKAANPPGEPAFHALPGTPEVNNLARAGLLTHNPNALNPANGADAAEPFRLDRTQAATADQNHAYTAEQMAYNGGKADLFPKYTGKGTSGGAGAFGTKGQVMGYFDGNTVMAMWQYAQHFAMSDNAYTDTYGPSTPGALEVVSGQTDGLRLVHTTHKPFRMDAYSYYIKDGQGGHTLINDVDPAYDVCSNAKNQVMLEGRNIGDLLNAKGITWGGFMGGFDLKAKNANGTTGCGRSTYSATVHETVKDYIPHHDWFQYFKSTANPTHARPSSITAIGHTYEPGTHKRDPANHEYALRDFFAAVKAGNYPAVSYLKAPAYEDGHAGYSDPLDEQAFVTRVVNFLEHQPGWKDTAVIVTWDDSDGWYDHAFAYTTNPSFDPQADQLDGAGHCGRGTPMAGLRGKPVNGRCGPGTRIPFLVISPWAKQNYVAHTRISQASVVRFIEDNWLGGTRLGGGSFDASAGSIMDMFDFTGKGDAPKLFLNEKTGTPVVHS</sequence>